<keyword evidence="2" id="KW-0472">Membrane</keyword>
<evidence type="ECO:0000259" key="3">
    <source>
        <dbReference type="Pfam" id="PF13548"/>
    </source>
</evidence>
<dbReference type="InterPro" id="IPR025196">
    <property type="entry name" value="DUF4126"/>
</dbReference>
<feature type="transmembrane region" description="Helical" evidence="2">
    <location>
        <begin position="101"/>
        <end position="123"/>
    </location>
</feature>
<evidence type="ECO:0000313" key="5">
    <source>
        <dbReference type="Proteomes" id="UP001595871"/>
    </source>
</evidence>
<evidence type="ECO:0000256" key="1">
    <source>
        <dbReference type="SAM" id="MobiDB-lite"/>
    </source>
</evidence>
<dbReference type="EMBL" id="JBHSCF010000008">
    <property type="protein sequence ID" value="MFC4186015.1"/>
    <property type="molecule type" value="Genomic_DNA"/>
</dbReference>
<keyword evidence="2" id="KW-1133">Transmembrane helix</keyword>
<dbReference type="Proteomes" id="UP001595871">
    <property type="component" value="Unassembled WGS sequence"/>
</dbReference>
<feature type="region of interest" description="Disordered" evidence="1">
    <location>
        <begin position="158"/>
        <end position="201"/>
    </location>
</feature>
<gene>
    <name evidence="4" type="ORF">ACFO3R_06400</name>
</gene>
<dbReference type="RefSeq" id="WP_200695336.1">
    <property type="nucleotide sequence ID" value="NZ_BAAAYA010000010.1"/>
</dbReference>
<evidence type="ECO:0000313" key="4">
    <source>
        <dbReference type="EMBL" id="MFC4186015.1"/>
    </source>
</evidence>
<evidence type="ECO:0000256" key="2">
    <source>
        <dbReference type="SAM" id="Phobius"/>
    </source>
</evidence>
<keyword evidence="5" id="KW-1185">Reference proteome</keyword>
<dbReference type="Pfam" id="PF13548">
    <property type="entry name" value="DUF4126"/>
    <property type="match status" value="1"/>
</dbReference>
<accession>A0ABV8N0Z8</accession>
<keyword evidence="2" id="KW-0812">Transmembrane</keyword>
<protein>
    <submittedName>
        <fullName evidence="4">DUF4126 family protein</fullName>
    </submittedName>
</protein>
<organism evidence="4 5">
    <name type="scientific">Streptomyces flavovirens</name>
    <dbReference type="NCBI Taxonomy" id="52258"/>
    <lineage>
        <taxon>Bacteria</taxon>
        <taxon>Bacillati</taxon>
        <taxon>Actinomycetota</taxon>
        <taxon>Actinomycetes</taxon>
        <taxon>Kitasatosporales</taxon>
        <taxon>Streptomycetaceae</taxon>
        <taxon>Streptomyces</taxon>
    </lineage>
</organism>
<sequence length="201" mass="19910">MNPAVGALARAGLIGAVSGLRSQWGIAAVSLSARPGETPFAAQRLLSRPWVRGAVLAAAAGEFVADKAPSTPSRLAPAGLIPRLVLGALSGVALAGRRRPAVPPIAAAVAGAATAGAFAVAGVRWRRTAGARTDAVAAAAEDVLAAALAWAVCADAVRPPHGRGRPRDDSELVGAGAPGVDDAPDGAEASRTQAYPDRPGD</sequence>
<proteinExistence type="predicted"/>
<feature type="domain" description="DUF4126" evidence="3">
    <location>
        <begin position="14"/>
        <end position="152"/>
    </location>
</feature>
<reference evidence="5" key="1">
    <citation type="journal article" date="2019" name="Int. J. Syst. Evol. Microbiol.">
        <title>The Global Catalogue of Microorganisms (GCM) 10K type strain sequencing project: providing services to taxonomists for standard genome sequencing and annotation.</title>
        <authorList>
            <consortium name="The Broad Institute Genomics Platform"/>
            <consortium name="The Broad Institute Genome Sequencing Center for Infectious Disease"/>
            <person name="Wu L."/>
            <person name="Ma J."/>
        </authorList>
    </citation>
    <scope>NUCLEOTIDE SEQUENCE [LARGE SCALE GENOMIC DNA]</scope>
    <source>
        <strain evidence="5">CCM 3243</strain>
    </source>
</reference>
<name>A0ABV8N0Z8_9ACTN</name>
<comment type="caution">
    <text evidence="4">The sequence shown here is derived from an EMBL/GenBank/DDBJ whole genome shotgun (WGS) entry which is preliminary data.</text>
</comment>